<evidence type="ECO:0000256" key="4">
    <source>
        <dbReference type="ARBA" id="ARBA00023136"/>
    </source>
</evidence>
<evidence type="ECO:0000256" key="3">
    <source>
        <dbReference type="ARBA" id="ARBA00022989"/>
    </source>
</evidence>
<evidence type="ECO:0000313" key="7">
    <source>
        <dbReference type="EMBL" id="BAY57088.1"/>
    </source>
</evidence>
<keyword evidence="2 5" id="KW-0812">Transmembrane</keyword>
<dbReference type="Pfam" id="PF04932">
    <property type="entry name" value="Wzy_C"/>
    <property type="match status" value="1"/>
</dbReference>
<feature type="transmembrane region" description="Helical" evidence="5">
    <location>
        <begin position="37"/>
        <end position="60"/>
    </location>
</feature>
<proteinExistence type="predicted"/>
<dbReference type="EMBL" id="AP018203">
    <property type="protein sequence ID" value="BAY57088.1"/>
    <property type="molecule type" value="Genomic_DNA"/>
</dbReference>
<evidence type="ECO:0000256" key="2">
    <source>
        <dbReference type="ARBA" id="ARBA00022692"/>
    </source>
</evidence>
<dbReference type="Proteomes" id="UP000217895">
    <property type="component" value="Chromosome"/>
</dbReference>
<organism evidence="7 8">
    <name type="scientific">Leptolyngbya boryana NIES-2135</name>
    <dbReference type="NCBI Taxonomy" id="1973484"/>
    <lineage>
        <taxon>Bacteria</taxon>
        <taxon>Bacillati</taxon>
        <taxon>Cyanobacteriota</taxon>
        <taxon>Cyanophyceae</taxon>
        <taxon>Leptolyngbyales</taxon>
        <taxon>Leptolyngbyaceae</taxon>
        <taxon>Leptolyngbya group</taxon>
        <taxon>Leptolyngbya</taxon>
    </lineage>
</organism>
<dbReference type="GO" id="GO:0016020">
    <property type="term" value="C:membrane"/>
    <property type="evidence" value="ECO:0007669"/>
    <property type="project" value="UniProtKB-SubCell"/>
</dbReference>
<accession>A0A1Z4JKB0</accession>
<comment type="subcellular location">
    <subcellularLocation>
        <location evidence="1">Membrane</location>
        <topology evidence="1">Multi-pass membrane protein</topology>
    </subcellularLocation>
</comment>
<feature type="domain" description="O-antigen ligase-related" evidence="6">
    <location>
        <begin position="198"/>
        <end position="341"/>
    </location>
</feature>
<feature type="transmembrane region" description="Helical" evidence="5">
    <location>
        <begin position="124"/>
        <end position="146"/>
    </location>
</feature>
<feature type="transmembrane region" description="Helical" evidence="5">
    <location>
        <begin position="190"/>
        <end position="205"/>
    </location>
</feature>
<feature type="transmembrane region" description="Helical" evidence="5">
    <location>
        <begin position="332"/>
        <end position="352"/>
    </location>
</feature>
<evidence type="ECO:0000256" key="5">
    <source>
        <dbReference type="SAM" id="Phobius"/>
    </source>
</evidence>
<keyword evidence="8" id="KW-1185">Reference proteome</keyword>
<dbReference type="InterPro" id="IPR051533">
    <property type="entry name" value="WaaL-like"/>
</dbReference>
<feature type="transmembrane region" description="Helical" evidence="5">
    <location>
        <begin position="72"/>
        <end position="88"/>
    </location>
</feature>
<keyword evidence="4 5" id="KW-0472">Membrane</keyword>
<feature type="transmembrane region" description="Helical" evidence="5">
    <location>
        <begin position="235"/>
        <end position="257"/>
    </location>
</feature>
<evidence type="ECO:0000313" key="8">
    <source>
        <dbReference type="Proteomes" id="UP000217895"/>
    </source>
</evidence>
<dbReference type="InterPro" id="IPR007016">
    <property type="entry name" value="O-antigen_ligase-rel_domated"/>
</dbReference>
<evidence type="ECO:0000259" key="6">
    <source>
        <dbReference type="Pfam" id="PF04932"/>
    </source>
</evidence>
<protein>
    <submittedName>
        <fullName evidence="7">O-antigen polymerase</fullName>
    </submittedName>
</protein>
<gene>
    <name evidence="7" type="ORF">NIES2135_39520</name>
</gene>
<reference evidence="7 8" key="1">
    <citation type="submission" date="2017-06" db="EMBL/GenBank/DDBJ databases">
        <title>Genome sequencing of cyanobaciteial culture collection at National Institute for Environmental Studies (NIES).</title>
        <authorList>
            <person name="Hirose Y."/>
            <person name="Shimura Y."/>
            <person name="Fujisawa T."/>
            <person name="Nakamura Y."/>
            <person name="Kawachi M."/>
        </authorList>
    </citation>
    <scope>NUCLEOTIDE SEQUENCE [LARGE SCALE GENOMIC DNA]</scope>
    <source>
        <strain evidence="7 8">NIES-2135</strain>
    </source>
</reference>
<dbReference type="PANTHER" id="PTHR37422">
    <property type="entry name" value="TEICHURONIC ACID BIOSYNTHESIS PROTEIN TUAE"/>
    <property type="match status" value="1"/>
</dbReference>
<feature type="transmembrane region" description="Helical" evidence="5">
    <location>
        <begin position="166"/>
        <end position="183"/>
    </location>
</feature>
<dbReference type="PANTHER" id="PTHR37422:SF21">
    <property type="entry name" value="EXOQ-LIKE PROTEIN"/>
    <property type="match status" value="1"/>
</dbReference>
<keyword evidence="3 5" id="KW-1133">Transmembrane helix</keyword>
<sequence>MKKLLLFAETCFVIFGLTFFTGGLALGGSEDGTTSGPVPVIVMTAIRYFIWLVSTLLVMLNAKRAIITVKRDWILWLFIGIVLFSFAWSDFPQWTLLANREVLQMTTFGLYIATRFSLTQQVKLYAMTFAIGGLASAALALGVPSIGKHLVDHPGAWKGIYDYKNTFGSMMVIAMVSFFALPIEHPRDRWLKWIGIAGATALILLSTSRTALLLGVAMLAMMTFYRNFRWQGRKSIVLGSLGVLVLGSTVVGVLSNWTELLKAFGRDPTLTGRTYIWSVALDRLWDRPWFGFGRSAFWSPESPYPKAIGYYLSQSFNAPHAHNGFIEVALDVGLVGLALFLICYVIGFVMALMKAYGSKHPEHLWALGFLTFLALNNVTESYMLRLANIYWVLFVATILTVKQKVPAFEDERERVPEVSQLRQFSESQT</sequence>
<dbReference type="AlphaFoldDB" id="A0A1Z4JKB0"/>
<evidence type="ECO:0000256" key="1">
    <source>
        <dbReference type="ARBA" id="ARBA00004141"/>
    </source>
</evidence>
<name>A0A1Z4JKB0_LEPBY</name>